<feature type="domain" description="Amino acid transporter transmembrane" evidence="11">
    <location>
        <begin position="724"/>
        <end position="1171"/>
    </location>
</feature>
<evidence type="ECO:0000256" key="1">
    <source>
        <dbReference type="ARBA" id="ARBA00004141"/>
    </source>
</evidence>
<keyword evidence="5" id="KW-0029">Amino-acid transport</keyword>
<reference evidence="12" key="1">
    <citation type="submission" date="2023-08" db="EMBL/GenBank/DDBJ databases">
        <title>Reference Genome Resource for the Citrus Pathogen Phytophthora citrophthora.</title>
        <authorList>
            <person name="Moller H."/>
            <person name="Coetzee B."/>
            <person name="Rose L.J."/>
            <person name="Van Niekerk J.M."/>
        </authorList>
    </citation>
    <scope>NUCLEOTIDE SEQUENCE</scope>
    <source>
        <strain evidence="12">STE-U-9442</strain>
    </source>
</reference>
<feature type="repeat" description="RCC1" evidence="8">
    <location>
        <begin position="375"/>
        <end position="437"/>
    </location>
</feature>
<feature type="transmembrane region" description="Helical" evidence="10">
    <location>
        <begin position="1151"/>
        <end position="1173"/>
    </location>
</feature>
<evidence type="ECO:0000256" key="4">
    <source>
        <dbReference type="ARBA" id="ARBA00022692"/>
    </source>
</evidence>
<feature type="transmembrane region" description="Helical" evidence="10">
    <location>
        <begin position="921"/>
        <end position="942"/>
    </location>
</feature>
<organism evidence="12 13">
    <name type="scientific">Phytophthora citrophthora</name>
    <dbReference type="NCBI Taxonomy" id="4793"/>
    <lineage>
        <taxon>Eukaryota</taxon>
        <taxon>Sar</taxon>
        <taxon>Stramenopiles</taxon>
        <taxon>Oomycota</taxon>
        <taxon>Peronosporomycetes</taxon>
        <taxon>Peronosporales</taxon>
        <taxon>Peronosporaceae</taxon>
        <taxon>Phytophthora</taxon>
    </lineage>
</organism>
<dbReference type="Proteomes" id="UP001259832">
    <property type="component" value="Unassembled WGS sequence"/>
</dbReference>
<feature type="transmembrane region" description="Helical" evidence="10">
    <location>
        <begin position="962"/>
        <end position="980"/>
    </location>
</feature>
<feature type="transmembrane region" description="Helical" evidence="10">
    <location>
        <begin position="843"/>
        <end position="861"/>
    </location>
</feature>
<dbReference type="PANTHER" id="PTHR22950">
    <property type="entry name" value="AMINO ACID TRANSPORTER"/>
    <property type="match status" value="1"/>
</dbReference>
<dbReference type="PROSITE" id="PS50012">
    <property type="entry name" value="RCC1_3"/>
    <property type="match status" value="6"/>
</dbReference>
<dbReference type="EMBL" id="JASMQC010000005">
    <property type="protein sequence ID" value="KAK1945130.1"/>
    <property type="molecule type" value="Genomic_DNA"/>
</dbReference>
<dbReference type="AlphaFoldDB" id="A0AAD9GUH2"/>
<feature type="repeat" description="RCC1" evidence="8">
    <location>
        <begin position="515"/>
        <end position="576"/>
    </location>
</feature>
<feature type="transmembrane region" description="Helical" evidence="10">
    <location>
        <begin position="1000"/>
        <end position="1020"/>
    </location>
</feature>
<evidence type="ECO:0000256" key="9">
    <source>
        <dbReference type="SAM" id="MobiDB-lite"/>
    </source>
</evidence>
<keyword evidence="6 10" id="KW-1133">Transmembrane helix</keyword>
<feature type="repeat" description="RCC1" evidence="8">
    <location>
        <begin position="438"/>
        <end position="489"/>
    </location>
</feature>
<feature type="repeat" description="RCC1" evidence="8">
    <location>
        <begin position="318"/>
        <end position="374"/>
    </location>
</feature>
<evidence type="ECO:0000313" key="12">
    <source>
        <dbReference type="EMBL" id="KAK1945130.1"/>
    </source>
</evidence>
<dbReference type="Gene3D" id="1.20.1740.10">
    <property type="entry name" value="Amino acid/polyamine transporter I"/>
    <property type="match status" value="1"/>
</dbReference>
<evidence type="ECO:0000256" key="6">
    <source>
        <dbReference type="ARBA" id="ARBA00022989"/>
    </source>
</evidence>
<dbReference type="PRINTS" id="PR00633">
    <property type="entry name" value="RCCNDNSATION"/>
</dbReference>
<protein>
    <submittedName>
        <fullName evidence="12">E3 ISG15--protein ligase HERC5</fullName>
    </submittedName>
</protein>
<feature type="transmembrane region" description="Helical" evidence="10">
    <location>
        <begin position="756"/>
        <end position="777"/>
    </location>
</feature>
<comment type="subcellular location">
    <subcellularLocation>
        <location evidence="1">Membrane</location>
        <topology evidence="1">Multi-pass membrane protein</topology>
    </subcellularLocation>
</comment>
<comment type="caution">
    <text evidence="12">The sequence shown here is derived from an EMBL/GenBank/DDBJ whole genome shotgun (WGS) entry which is preliminary data.</text>
</comment>
<dbReference type="InterPro" id="IPR013057">
    <property type="entry name" value="AA_transpt_TM"/>
</dbReference>
<dbReference type="PROSITE" id="PS00626">
    <property type="entry name" value="RCC1_2"/>
    <property type="match status" value="2"/>
</dbReference>
<feature type="transmembrane region" description="Helical" evidence="10">
    <location>
        <begin position="803"/>
        <end position="823"/>
    </location>
</feature>
<feature type="transmembrane region" description="Helical" evidence="10">
    <location>
        <begin position="1114"/>
        <end position="1139"/>
    </location>
</feature>
<gene>
    <name evidence="12" type="ORF">P3T76_003663</name>
</gene>
<name>A0AAD9GUH2_9STRA</name>
<keyword evidence="4 10" id="KW-0812">Transmembrane</keyword>
<feature type="repeat" description="RCC1" evidence="8">
    <location>
        <begin position="155"/>
        <end position="193"/>
    </location>
</feature>
<keyword evidence="7 10" id="KW-0472">Membrane</keyword>
<evidence type="ECO:0000256" key="2">
    <source>
        <dbReference type="ARBA" id="ARBA00008066"/>
    </source>
</evidence>
<accession>A0AAD9GUH2</accession>
<feature type="transmembrane region" description="Helical" evidence="10">
    <location>
        <begin position="1089"/>
        <end position="1108"/>
    </location>
</feature>
<sequence>MMAANPLERIREQQAMKLLDTLQGDLRAQMRLDKDELGRNGENEKASVRRKARITRLSDPQERERIWSRELLPSYEGSAIRSLPKNRAFWREIDVSVWRKDELDAACVLLDLPTDGKKLELIARIQDWVHEPEILARLEEQRLLELQQDAILASGRVFAFGSNANGELGLGHRRACEVPTEIERFRGSHITSVYSVISYIPKQIFTVRRVRVCVNLVHFVQGFDADFAFALTEDGQIFAWGGAGHAIFDEVVSLTLSKIHRSKVQEDQSVGAGNKVNKSEEGSSFLFPRLIPNLSSKRLVHFACGRTGGHVAMVNDKGECFTWGRGEYGELGTTTCEGRGKAITEDAVRVDSVKNTYIATVSVGNTHTAAITDKGRLYAWGNCVSGQLGLGEAKRAGVKDKRLQLCFPTPTIVEALQSKRITRVSCGAIHTAVVSADGQLFTFGCGDGGRLGIGSNDDSLHPQLVSSLEKHVVLDVCCGSWHTLCIARERDETFPTRAPRRVLGVSASNCDSSGGFVFAFGSGLQGQLGLGKQKLAALPSTAILPTMTCIPTLRHRSIRCRTIVTSSHHSCALAVDGNLYTWGQNASGCLGRKGSDFDATDLAEPGIVDRNSFRGYGVGPVVSVAMGHCFTLFATGPWKPSEEPSKSQFQLQTKLSDQRMQQPTWLIRQLAASSSDRFDHQCSPCRSAPPSSQGSMIDTGVYRYERNRASHEFFSPGPHATTRTATAPSAIFNLVSTIIGGGILSLPFAFDKCGLVVALIFMAIAASASNFSLYVIVSCSRRGRAASYEEVVRKALGARAGRITVMLLVLLTFLTLVAYVILTKDLVGSLGARFLYNRPISDAEQNVLTIVCVLLVSPALLARSMDALRFTSIFSLVSVLVLAIVITVRAAAVTFRHSDIEDGVVETQIPVKLVPDSWADAAYAFPIISVSFLCHFNVLPVYRELHKPTRHRLKKIVASTMFSTWLFYMLVGIMGYLFAFRQIGGVQGDILNNFSDSDPLVNLGRLGLLVTIQLSLPLIIQPCRTNLLRLAKIIRSLMHTRAKVFDAPNSTDSEGEVAIGEGTSLLPTSNGTLPATGTDGSRGRFKSSVVHVLLTVGIMASVITIALLSPGVAVVWNLMGSTVGLLISYVLPCVSYVCIRREKPNTDCRKLTAWIILVISSIVCAVCTVQAFASVFSS</sequence>
<dbReference type="PANTHER" id="PTHR22950:SF458">
    <property type="entry name" value="SODIUM-COUPLED NEUTRAL AMINO ACID TRANSPORTER 11-RELATED"/>
    <property type="match status" value="1"/>
</dbReference>
<dbReference type="GO" id="GO:0016874">
    <property type="term" value="F:ligase activity"/>
    <property type="evidence" value="ECO:0007669"/>
    <property type="project" value="UniProtKB-KW"/>
</dbReference>
<dbReference type="GO" id="GO:0015179">
    <property type="term" value="F:L-amino acid transmembrane transporter activity"/>
    <property type="evidence" value="ECO:0007669"/>
    <property type="project" value="TreeGrafter"/>
</dbReference>
<evidence type="ECO:0000259" key="11">
    <source>
        <dbReference type="Pfam" id="PF01490"/>
    </source>
</evidence>
<dbReference type="InterPro" id="IPR000408">
    <property type="entry name" value="Reg_chr_condens"/>
</dbReference>
<feature type="region of interest" description="Disordered" evidence="9">
    <location>
        <begin position="33"/>
        <end position="54"/>
    </location>
</feature>
<dbReference type="Pfam" id="PF00415">
    <property type="entry name" value="RCC1"/>
    <property type="match status" value="6"/>
</dbReference>
<dbReference type="SUPFAM" id="SSF50985">
    <property type="entry name" value="RCC1/BLIP-II"/>
    <property type="match status" value="1"/>
</dbReference>
<keyword evidence="3" id="KW-0813">Transport</keyword>
<evidence type="ECO:0000256" key="7">
    <source>
        <dbReference type="ARBA" id="ARBA00023136"/>
    </source>
</evidence>
<feature type="transmembrane region" description="Helical" evidence="10">
    <location>
        <begin position="873"/>
        <end position="892"/>
    </location>
</feature>
<dbReference type="Gene3D" id="2.130.10.30">
    <property type="entry name" value="Regulator of chromosome condensation 1/beta-lactamase-inhibitor protein II"/>
    <property type="match status" value="2"/>
</dbReference>
<proteinExistence type="inferred from homology"/>
<evidence type="ECO:0000256" key="10">
    <source>
        <dbReference type="SAM" id="Phobius"/>
    </source>
</evidence>
<evidence type="ECO:0000256" key="5">
    <source>
        <dbReference type="ARBA" id="ARBA00022970"/>
    </source>
</evidence>
<feature type="repeat" description="RCC1" evidence="8">
    <location>
        <begin position="577"/>
        <end position="637"/>
    </location>
</feature>
<dbReference type="Pfam" id="PF01490">
    <property type="entry name" value="Aa_trans"/>
    <property type="match status" value="1"/>
</dbReference>
<dbReference type="GO" id="GO:0016020">
    <property type="term" value="C:membrane"/>
    <property type="evidence" value="ECO:0007669"/>
    <property type="project" value="UniProtKB-SubCell"/>
</dbReference>
<evidence type="ECO:0000313" key="13">
    <source>
        <dbReference type="Proteomes" id="UP001259832"/>
    </source>
</evidence>
<feature type="compositionally biased region" description="Basic and acidic residues" evidence="9">
    <location>
        <begin position="33"/>
        <end position="47"/>
    </location>
</feature>
<evidence type="ECO:0000256" key="8">
    <source>
        <dbReference type="PROSITE-ProRule" id="PRU00235"/>
    </source>
</evidence>
<keyword evidence="13" id="KW-1185">Reference proteome</keyword>
<dbReference type="InterPro" id="IPR009091">
    <property type="entry name" value="RCC1/BLIP-II"/>
</dbReference>
<comment type="similarity">
    <text evidence="2">Belongs to the amino acid/polyamine transporter 2 family.</text>
</comment>
<evidence type="ECO:0000256" key="3">
    <source>
        <dbReference type="ARBA" id="ARBA00022448"/>
    </source>
</evidence>
<keyword evidence="12" id="KW-0436">Ligase</keyword>